<organism evidence="1 2">
    <name type="scientific">Agrococcus baldri</name>
    <dbReference type="NCBI Taxonomy" id="153730"/>
    <lineage>
        <taxon>Bacteria</taxon>
        <taxon>Bacillati</taxon>
        <taxon>Actinomycetota</taxon>
        <taxon>Actinomycetes</taxon>
        <taxon>Micrococcales</taxon>
        <taxon>Microbacteriaceae</taxon>
        <taxon>Agrococcus</taxon>
    </lineage>
</organism>
<dbReference type="Proteomes" id="UP000321749">
    <property type="component" value="Unassembled WGS sequence"/>
</dbReference>
<evidence type="ECO:0000313" key="1">
    <source>
        <dbReference type="EMBL" id="GEK80741.1"/>
    </source>
</evidence>
<sequence length="325" mass="36172">MSDGWALPAALQGGVFTATDAAELGVGARRLRSDRVEQLHHGVWADASAELGIVDRSRAALLAVGPDAWISHATAAHLHELWLPPRLRELDRIDATMPAPMHAPRGSGLRGRQRVQDETQLMLLDGIRVTTPAQTFVDATDVLSLADLVALGDSVVQQRQPRAAAGELREAIDAHRGRRGHRRLLAAAQLVSPQSRSASETIARLELRALGDPPVWWNVPVVLDGIELAPDAAIWPAGLVIEVEGDHHRVDREQWVTDIDRYNLYQRLDLEPHRLLVTTRAETRERLRAILDRVRQRWDPERRPPPIADWCDEPPTVEDGWLLAD</sequence>
<comment type="caution">
    <text evidence="1">The sequence shown here is derived from an EMBL/GenBank/DDBJ whole genome shotgun (WGS) entry which is preliminary data.</text>
</comment>
<proteinExistence type="predicted"/>
<reference evidence="1 2" key="1">
    <citation type="submission" date="2019-07" db="EMBL/GenBank/DDBJ databases">
        <title>Whole genome shotgun sequence of Agrococcus baldri NBRC 103055.</title>
        <authorList>
            <person name="Hosoyama A."/>
            <person name="Uohara A."/>
            <person name="Ohji S."/>
            <person name="Ichikawa N."/>
        </authorList>
    </citation>
    <scope>NUCLEOTIDE SEQUENCE [LARGE SCALE GENOMIC DNA]</scope>
    <source>
        <strain evidence="1 2">NBRC 103055</strain>
    </source>
</reference>
<evidence type="ECO:0008006" key="3">
    <source>
        <dbReference type="Google" id="ProtNLM"/>
    </source>
</evidence>
<gene>
    <name evidence="1" type="ORF">ABA31_20920</name>
</gene>
<evidence type="ECO:0000313" key="2">
    <source>
        <dbReference type="Proteomes" id="UP000321749"/>
    </source>
</evidence>
<dbReference type="AlphaFoldDB" id="A0AA87RI35"/>
<protein>
    <recommendedName>
        <fullName evidence="3">DUF559 domain-containing protein</fullName>
    </recommendedName>
</protein>
<dbReference type="EMBL" id="BJUU01000013">
    <property type="protein sequence ID" value="GEK80741.1"/>
    <property type="molecule type" value="Genomic_DNA"/>
</dbReference>
<keyword evidence="2" id="KW-1185">Reference proteome</keyword>
<name>A0AA87RI35_9MICO</name>
<accession>A0AA87RI35</accession>